<name>A0A4U5JCL8_9EURY</name>
<protein>
    <submittedName>
        <fullName evidence="1">Uncharacterized protein</fullName>
    </submittedName>
</protein>
<keyword evidence="2" id="KW-1185">Reference proteome</keyword>
<proteinExistence type="predicted"/>
<accession>A0A4U5JCL8</accession>
<dbReference type="RefSeq" id="WP_137276271.1">
    <property type="nucleotide sequence ID" value="NZ_QKNX01000002.1"/>
</dbReference>
<organism evidence="1 2">
    <name type="scientific">Natronomonas salsuginis</name>
    <dbReference type="NCBI Taxonomy" id="2217661"/>
    <lineage>
        <taxon>Archaea</taxon>
        <taxon>Methanobacteriati</taxon>
        <taxon>Methanobacteriota</taxon>
        <taxon>Stenosarchaea group</taxon>
        <taxon>Halobacteria</taxon>
        <taxon>Halobacteriales</taxon>
        <taxon>Natronomonadaceae</taxon>
        <taxon>Natronomonas</taxon>
    </lineage>
</organism>
<dbReference type="OrthoDB" id="203217at2157"/>
<sequence>MARAVSTVLDVALCLLLVGVAVGTLTSAIPSEGDTMTVDSDPAAHAITTETAAIPSGEGETAHATLAEHLAQAVVLNVRIDGERLTESPYPASVRRTVEERTGNRVHVTARWEPYADSSLESEIEIGPAPPPTADTAATSVTVDSGMRSPTSTGSVESVAAAIAAAYVERLFPPERTRLRLVDPRTAPVTKDRYHRTARAVGTSVEWATDEASSSEANERLATRLAYRVEADLRAEYGTVGSVPVERVGRVEIVVRRWEP</sequence>
<dbReference type="InterPro" id="IPR055708">
    <property type="entry name" value="DUF7284"/>
</dbReference>
<comment type="caution">
    <text evidence="1">The sequence shown here is derived from an EMBL/GenBank/DDBJ whole genome shotgun (WGS) entry which is preliminary data.</text>
</comment>
<dbReference type="Proteomes" id="UP000308037">
    <property type="component" value="Unassembled WGS sequence"/>
</dbReference>
<reference evidence="1 2" key="1">
    <citation type="submission" date="2019-04" db="EMBL/GenBank/DDBJ databases">
        <title>Natronomonas sp. F20-122 a newhaloarchaeon isolated from a saline saltern of Isla Bacuta, Huelva, Spain.</title>
        <authorList>
            <person name="Duran-Viseras A."/>
            <person name="Sanchez-Porro C."/>
            <person name="Ventosa A."/>
        </authorList>
    </citation>
    <scope>NUCLEOTIDE SEQUENCE [LARGE SCALE GENOMIC DNA]</scope>
    <source>
        <strain evidence="1 2">F20-122</strain>
    </source>
</reference>
<dbReference type="AlphaFoldDB" id="A0A4U5JCL8"/>
<evidence type="ECO:0000313" key="1">
    <source>
        <dbReference type="EMBL" id="TKR26355.1"/>
    </source>
</evidence>
<dbReference type="EMBL" id="QKNX01000002">
    <property type="protein sequence ID" value="TKR26355.1"/>
    <property type="molecule type" value="Genomic_DNA"/>
</dbReference>
<evidence type="ECO:0000313" key="2">
    <source>
        <dbReference type="Proteomes" id="UP000308037"/>
    </source>
</evidence>
<dbReference type="Pfam" id="PF23955">
    <property type="entry name" value="DUF7284"/>
    <property type="match status" value="1"/>
</dbReference>
<gene>
    <name evidence="1" type="ORF">DM868_07655</name>
</gene>